<name>A0A545ULC4_9HYPO</name>
<evidence type="ECO:0000256" key="1">
    <source>
        <dbReference type="SAM" id="MobiDB-lite"/>
    </source>
</evidence>
<reference evidence="2 3" key="1">
    <citation type="journal article" date="2019" name="Appl. Microbiol. Biotechnol.">
        <title>Genome sequence of Isaria javanica and comparative genome analysis insights into family S53 peptidase evolution in fungal entomopathogens.</title>
        <authorList>
            <person name="Lin R."/>
            <person name="Zhang X."/>
            <person name="Xin B."/>
            <person name="Zou M."/>
            <person name="Gao Y."/>
            <person name="Qin F."/>
            <person name="Hu Q."/>
            <person name="Xie B."/>
            <person name="Cheng X."/>
        </authorList>
    </citation>
    <scope>NUCLEOTIDE SEQUENCE [LARGE SCALE GENOMIC DNA]</scope>
    <source>
        <strain evidence="2 3">IJ1G</strain>
    </source>
</reference>
<proteinExistence type="predicted"/>
<sequence length="85" mass="9208">MFAMYPAENKRRGEPDSGEKDCALKRKEGANDCGGYVALVRGENAARLLITILHRTARASPPRIALTAKAKTGSVSYTLCLLSRV</sequence>
<dbReference type="EMBL" id="SPUK01000030">
    <property type="protein sequence ID" value="TQV90261.1"/>
    <property type="molecule type" value="Genomic_DNA"/>
</dbReference>
<dbReference type="Proteomes" id="UP000315783">
    <property type="component" value="Unassembled WGS sequence"/>
</dbReference>
<keyword evidence="3" id="KW-1185">Reference proteome</keyword>
<evidence type="ECO:0000313" key="3">
    <source>
        <dbReference type="Proteomes" id="UP000315783"/>
    </source>
</evidence>
<comment type="caution">
    <text evidence="2">The sequence shown here is derived from an EMBL/GenBank/DDBJ whole genome shotgun (WGS) entry which is preliminary data.</text>
</comment>
<accession>A0A545ULC4</accession>
<protein>
    <submittedName>
        <fullName evidence="2">Uncharacterized protein</fullName>
    </submittedName>
</protein>
<dbReference type="AlphaFoldDB" id="A0A545ULC4"/>
<evidence type="ECO:0000313" key="2">
    <source>
        <dbReference type="EMBL" id="TQV90261.1"/>
    </source>
</evidence>
<gene>
    <name evidence="2" type="ORF">IF1G_11094</name>
</gene>
<organism evidence="2 3">
    <name type="scientific">Cordyceps javanica</name>
    <dbReference type="NCBI Taxonomy" id="43265"/>
    <lineage>
        <taxon>Eukaryota</taxon>
        <taxon>Fungi</taxon>
        <taxon>Dikarya</taxon>
        <taxon>Ascomycota</taxon>
        <taxon>Pezizomycotina</taxon>
        <taxon>Sordariomycetes</taxon>
        <taxon>Hypocreomycetidae</taxon>
        <taxon>Hypocreales</taxon>
        <taxon>Cordycipitaceae</taxon>
        <taxon>Cordyceps</taxon>
    </lineage>
</organism>
<feature type="region of interest" description="Disordered" evidence="1">
    <location>
        <begin position="1"/>
        <end position="21"/>
    </location>
</feature>
<feature type="compositionally biased region" description="Basic and acidic residues" evidence="1">
    <location>
        <begin position="8"/>
        <end position="21"/>
    </location>
</feature>